<dbReference type="InterPro" id="IPR046367">
    <property type="entry name" value="GapR-like_DNA-bd"/>
</dbReference>
<gene>
    <name evidence="2" type="ORF">GPL21_15155</name>
</gene>
<keyword evidence="3" id="KW-1185">Reference proteome</keyword>
<dbReference type="InterPro" id="IPR018753">
    <property type="entry name" value="GapR-like"/>
</dbReference>
<dbReference type="Pfam" id="PF10073">
    <property type="entry name" value="GapR_DNA-bd"/>
    <property type="match status" value="1"/>
</dbReference>
<protein>
    <recommendedName>
        <fullName evidence="1">UPF0335 protein GPL21_15155</fullName>
    </recommendedName>
</protein>
<dbReference type="HAMAP" id="MF_00797">
    <property type="entry name" value="UPF0335"/>
    <property type="match status" value="1"/>
</dbReference>
<comment type="similarity">
    <text evidence="1">Belongs to the UPF0335 family.</text>
</comment>
<organism evidence="2 3">
    <name type="scientific">Bradyrhizobium pachyrhizi</name>
    <dbReference type="NCBI Taxonomy" id="280333"/>
    <lineage>
        <taxon>Bacteria</taxon>
        <taxon>Pseudomonadati</taxon>
        <taxon>Pseudomonadota</taxon>
        <taxon>Alphaproteobacteria</taxon>
        <taxon>Hyphomicrobiales</taxon>
        <taxon>Nitrobacteraceae</taxon>
        <taxon>Bradyrhizobium</taxon>
    </lineage>
</organism>
<dbReference type="RefSeq" id="WP_016841616.1">
    <property type="nucleotide sequence ID" value="NZ_CP121667.1"/>
</dbReference>
<accession>A0A0R3CMJ0</accession>
<dbReference type="GeneID" id="92951433"/>
<name>A0A0R3CMJ0_9BRAD</name>
<evidence type="ECO:0000256" key="1">
    <source>
        <dbReference type="HAMAP-Rule" id="MF_00797"/>
    </source>
</evidence>
<dbReference type="Proteomes" id="UP000436468">
    <property type="component" value="Unassembled WGS sequence"/>
</dbReference>
<dbReference type="EMBL" id="WQNF01000009">
    <property type="protein sequence ID" value="MVT66436.1"/>
    <property type="molecule type" value="Genomic_DNA"/>
</dbReference>
<evidence type="ECO:0000313" key="2">
    <source>
        <dbReference type="EMBL" id="MVT66436.1"/>
    </source>
</evidence>
<dbReference type="NCBIfam" id="NF010247">
    <property type="entry name" value="PRK13694.1"/>
    <property type="match status" value="1"/>
</dbReference>
<dbReference type="GO" id="GO:0003677">
    <property type="term" value="F:DNA binding"/>
    <property type="evidence" value="ECO:0007669"/>
    <property type="project" value="InterPro"/>
</dbReference>
<proteinExistence type="inferred from homology"/>
<comment type="caution">
    <text evidence="2">The sequence shown here is derived from an EMBL/GenBank/DDBJ whole genome shotgun (WGS) entry which is preliminary data.</text>
</comment>
<dbReference type="AlphaFoldDB" id="A0A0R3CMJ0"/>
<reference evidence="2 3" key="1">
    <citation type="submission" date="2019-12" db="EMBL/GenBank/DDBJ databases">
        <title>Draft genome sequences Bradyrhizobium cajani AMBPC1010, Bradyrhizobium pachyrhizi AMBPC1040 and Bradyrhizobium yuanmingense ALSPC3051, three plant growth promoting strains isolated from nodules of Cajanus cajan L. in Dominican Republic.</title>
        <authorList>
            <person name="Flores-Felix J.D."/>
            <person name="Araujo J."/>
            <person name="Diaz-Alcantara C."/>
            <person name="Gonzalez-Andres F."/>
            <person name="Velazquez E."/>
        </authorList>
    </citation>
    <scope>NUCLEOTIDE SEQUENCE [LARGE SCALE GENOMIC DNA]</scope>
    <source>
        <strain evidence="2 3">1040</strain>
    </source>
</reference>
<evidence type="ECO:0000313" key="3">
    <source>
        <dbReference type="Proteomes" id="UP000436468"/>
    </source>
</evidence>
<sequence>MATTSAAVKEEPATRFAKDQLKSIIERIERLEEEKKTISDDIRDVYAESKGNGFDVKALRAIIRLRKQDPNERQEQETILETYMQALGML</sequence>